<name>A0ABR4PTU6_9HELO</name>
<dbReference type="Proteomes" id="UP001629113">
    <property type="component" value="Unassembled WGS sequence"/>
</dbReference>
<reference evidence="1 2" key="1">
    <citation type="submission" date="2024-06" db="EMBL/GenBank/DDBJ databases">
        <title>Complete genome of Phlyctema vagabunda strain 19-DSS-EL-015.</title>
        <authorList>
            <person name="Fiorenzani C."/>
        </authorList>
    </citation>
    <scope>NUCLEOTIDE SEQUENCE [LARGE SCALE GENOMIC DNA]</scope>
    <source>
        <strain evidence="1 2">19-DSS-EL-015</strain>
    </source>
</reference>
<keyword evidence="2" id="KW-1185">Reference proteome</keyword>
<gene>
    <name evidence="1" type="ORF">PVAG01_00132</name>
</gene>
<dbReference type="EMBL" id="JBFCZG010000001">
    <property type="protein sequence ID" value="KAL3426623.1"/>
    <property type="molecule type" value="Genomic_DNA"/>
</dbReference>
<sequence length="725" mass="79967">MTAVIRISEKGILSAVQVGPAEIVATLTAASSAWGWIGGLSGVRNLFSYVRNKRAITDIEALVKVMAVEPITCQVLTSHGIVRFDDLDARDAFGGTLETQLLGQTICALAHECGGRQAVYLFMECLAPKLFPGDTQMAGLREALRAQLNDNVDKILEEGAGRSLTQKFINAIRAAELPAHSITTPGRDDRPFTIRKFESFMVGGLLQWLGQHKTRVYHTRSGLVMRVAVCLREVGYEVGELVSWDGQNAEPQISRGVVLVLGGTKQTDTLMLSETSPFYETVFFQHYRFQTIGSMFVNGLPQFEEEYHPEPFQTIFDKVMTWVGNNLSFDWNMVHKDANVGLQAVPKWVKQARKPSSEARRLASFYFTNSGDFLADCYQFVGIADERHVAAVVSSLQRGSNGNGPPKELVKFRVLTASILFAVSSLLGGKDFPTLQHVTSVDMSFSPFSSISTALEILDSGLIDSLSLGRAVDIVAAVHAGAILAKTRQSEVEEHSVGYRNGIYGVLPSLLFAMKPTRDALGLRCVDQYFGTVPVHPDRYIRSIRTSRLSFYTGSQSLTGQDQSIRGNIGPLEILQPDVPLYLNIERNAEDMYPNISLAGRVNGQLIGYVTIQDVVESLAENLETDSTQIRAHAKTRDVYNVAPSFWAQRWNDKPRIQGYSTHVSAGNDACWAIFLAGQAASFGVCMLLNFPDSLVGLDPEKEHVIITYNESQHAENQQEIVERI</sequence>
<proteinExistence type="predicted"/>
<organism evidence="1 2">
    <name type="scientific">Phlyctema vagabunda</name>
    <dbReference type="NCBI Taxonomy" id="108571"/>
    <lineage>
        <taxon>Eukaryota</taxon>
        <taxon>Fungi</taxon>
        <taxon>Dikarya</taxon>
        <taxon>Ascomycota</taxon>
        <taxon>Pezizomycotina</taxon>
        <taxon>Leotiomycetes</taxon>
        <taxon>Helotiales</taxon>
        <taxon>Dermateaceae</taxon>
        <taxon>Phlyctema</taxon>
    </lineage>
</organism>
<accession>A0ABR4PTU6</accession>
<evidence type="ECO:0000313" key="1">
    <source>
        <dbReference type="EMBL" id="KAL3426623.1"/>
    </source>
</evidence>
<protein>
    <submittedName>
        <fullName evidence="1">Uncharacterized protein</fullName>
    </submittedName>
</protein>
<comment type="caution">
    <text evidence="1">The sequence shown here is derived from an EMBL/GenBank/DDBJ whole genome shotgun (WGS) entry which is preliminary data.</text>
</comment>
<evidence type="ECO:0000313" key="2">
    <source>
        <dbReference type="Proteomes" id="UP001629113"/>
    </source>
</evidence>